<proteinExistence type="predicted"/>
<organism evidence="2 3">
    <name type="scientific">Pleurodeles waltl</name>
    <name type="common">Iberian ribbed newt</name>
    <dbReference type="NCBI Taxonomy" id="8319"/>
    <lineage>
        <taxon>Eukaryota</taxon>
        <taxon>Metazoa</taxon>
        <taxon>Chordata</taxon>
        <taxon>Craniata</taxon>
        <taxon>Vertebrata</taxon>
        <taxon>Euteleostomi</taxon>
        <taxon>Amphibia</taxon>
        <taxon>Batrachia</taxon>
        <taxon>Caudata</taxon>
        <taxon>Salamandroidea</taxon>
        <taxon>Salamandridae</taxon>
        <taxon>Pleurodelinae</taxon>
        <taxon>Pleurodeles</taxon>
    </lineage>
</organism>
<evidence type="ECO:0000256" key="1">
    <source>
        <dbReference type="SAM" id="MobiDB-lite"/>
    </source>
</evidence>
<evidence type="ECO:0000313" key="2">
    <source>
        <dbReference type="EMBL" id="KAJ1177960.1"/>
    </source>
</evidence>
<protein>
    <submittedName>
        <fullName evidence="2">Uncharacterized protein</fullName>
    </submittedName>
</protein>
<dbReference type="AlphaFoldDB" id="A0AAV7TP11"/>
<comment type="caution">
    <text evidence="2">The sequence shown here is derived from an EMBL/GenBank/DDBJ whole genome shotgun (WGS) entry which is preliminary data.</text>
</comment>
<feature type="region of interest" description="Disordered" evidence="1">
    <location>
        <begin position="57"/>
        <end position="93"/>
    </location>
</feature>
<dbReference type="EMBL" id="JANPWB010000006">
    <property type="protein sequence ID" value="KAJ1177960.1"/>
    <property type="molecule type" value="Genomic_DNA"/>
</dbReference>
<reference evidence="2" key="1">
    <citation type="journal article" date="2022" name="bioRxiv">
        <title>Sequencing and chromosome-scale assembly of the giantPleurodeles waltlgenome.</title>
        <authorList>
            <person name="Brown T."/>
            <person name="Elewa A."/>
            <person name="Iarovenko S."/>
            <person name="Subramanian E."/>
            <person name="Araus A.J."/>
            <person name="Petzold A."/>
            <person name="Susuki M."/>
            <person name="Suzuki K.-i.T."/>
            <person name="Hayashi T."/>
            <person name="Toyoda A."/>
            <person name="Oliveira C."/>
            <person name="Osipova E."/>
            <person name="Leigh N.D."/>
            <person name="Simon A."/>
            <person name="Yun M.H."/>
        </authorList>
    </citation>
    <scope>NUCLEOTIDE SEQUENCE</scope>
    <source>
        <strain evidence="2">20211129_DDA</strain>
        <tissue evidence="2">Liver</tissue>
    </source>
</reference>
<feature type="compositionally biased region" description="Basic and acidic residues" evidence="1">
    <location>
        <begin position="60"/>
        <end position="89"/>
    </location>
</feature>
<evidence type="ECO:0000313" key="3">
    <source>
        <dbReference type="Proteomes" id="UP001066276"/>
    </source>
</evidence>
<sequence length="111" mass="12621">MSRSLRACVPDWLWGGGGVFRAGARTRHPHALYDQERKDSCGPCSPIYSWPARSAWGKGADNERPFPERDHHRRQPEVEYDSAKTRRGGDQMQSVPLSWALRHSQFGGLFV</sequence>
<keyword evidence="3" id="KW-1185">Reference proteome</keyword>
<accession>A0AAV7TP11</accession>
<gene>
    <name evidence="2" type="ORF">NDU88_003211</name>
</gene>
<dbReference type="Proteomes" id="UP001066276">
    <property type="component" value="Chromosome 3_2"/>
</dbReference>
<name>A0AAV7TP11_PLEWA</name>